<gene>
    <name evidence="2" type="ORF">V7S43_007205</name>
</gene>
<comment type="caution">
    <text evidence="2">The sequence shown here is derived from an EMBL/GenBank/DDBJ whole genome shotgun (WGS) entry which is preliminary data.</text>
</comment>
<evidence type="ECO:0000313" key="2">
    <source>
        <dbReference type="EMBL" id="KAL3667651.1"/>
    </source>
</evidence>
<dbReference type="EMBL" id="JBIMZQ010000013">
    <property type="protein sequence ID" value="KAL3667651.1"/>
    <property type="molecule type" value="Genomic_DNA"/>
</dbReference>
<evidence type="ECO:0000313" key="3">
    <source>
        <dbReference type="Proteomes" id="UP001632037"/>
    </source>
</evidence>
<proteinExistence type="predicted"/>
<dbReference type="AlphaFoldDB" id="A0ABD3FMU6"/>
<feature type="compositionally biased region" description="Basic and acidic residues" evidence="1">
    <location>
        <begin position="25"/>
        <end position="36"/>
    </location>
</feature>
<reference evidence="2 3" key="1">
    <citation type="submission" date="2024-09" db="EMBL/GenBank/DDBJ databases">
        <title>Genome sequencing and assembly of Phytophthora oleae, isolate VK10A, causative agent of rot of olive drupes.</title>
        <authorList>
            <person name="Conti Taguali S."/>
            <person name="Riolo M."/>
            <person name="La Spada F."/>
            <person name="Cacciola S.O."/>
            <person name="Dionisio G."/>
        </authorList>
    </citation>
    <scope>NUCLEOTIDE SEQUENCE [LARGE SCALE GENOMIC DNA]</scope>
    <source>
        <strain evidence="2 3">VK10A</strain>
    </source>
</reference>
<name>A0ABD3FMU6_9STRA</name>
<protein>
    <submittedName>
        <fullName evidence="2">Uncharacterized protein</fullName>
    </submittedName>
</protein>
<feature type="compositionally biased region" description="Polar residues" evidence="1">
    <location>
        <begin position="48"/>
        <end position="75"/>
    </location>
</feature>
<keyword evidence="3" id="KW-1185">Reference proteome</keyword>
<sequence>MECRLGKDTPVQQKPEPMHLTKRPSSGDRELQITHEEPEDEADPTAGINLTKTELPDNTSKSNSSSTLAVPPRTVTSQLSDIVDMCEGMEEEEIQTETEMVLERILRAQYQLEQCGDTATPETASLVERIDARFQEFLKKYVGEQNDASLSSARAVLDSINTDLDTANSQFNRT</sequence>
<accession>A0ABD3FMU6</accession>
<evidence type="ECO:0000256" key="1">
    <source>
        <dbReference type="SAM" id="MobiDB-lite"/>
    </source>
</evidence>
<feature type="region of interest" description="Disordered" evidence="1">
    <location>
        <begin position="1"/>
        <end position="75"/>
    </location>
</feature>
<dbReference type="Proteomes" id="UP001632037">
    <property type="component" value="Unassembled WGS sequence"/>
</dbReference>
<organism evidence="2 3">
    <name type="scientific">Phytophthora oleae</name>
    <dbReference type="NCBI Taxonomy" id="2107226"/>
    <lineage>
        <taxon>Eukaryota</taxon>
        <taxon>Sar</taxon>
        <taxon>Stramenopiles</taxon>
        <taxon>Oomycota</taxon>
        <taxon>Peronosporomycetes</taxon>
        <taxon>Peronosporales</taxon>
        <taxon>Peronosporaceae</taxon>
        <taxon>Phytophthora</taxon>
    </lineage>
</organism>